<keyword evidence="5" id="KW-0779">Telomere</keyword>
<evidence type="ECO:0000256" key="8">
    <source>
        <dbReference type="SAM" id="MobiDB-lite"/>
    </source>
</evidence>
<gene>
    <name evidence="10" type="ORF">FFLO_00933</name>
</gene>
<keyword evidence="11" id="KW-1185">Reference proteome</keyword>
<dbReference type="InterPro" id="IPR032042">
    <property type="entry name" value="POT1PC"/>
</dbReference>
<dbReference type="InterPro" id="IPR012340">
    <property type="entry name" value="NA-bd_OB-fold"/>
</dbReference>
<dbReference type="PANTHER" id="PTHR14513:SF0">
    <property type="entry name" value="PROTECTION OF TELOMERES PROTEIN 1"/>
    <property type="match status" value="1"/>
</dbReference>
<feature type="domain" description="Protection of telomeres protein 1 ssDNA-binding" evidence="9">
    <location>
        <begin position="665"/>
        <end position="768"/>
    </location>
</feature>
<feature type="compositionally biased region" description="Polar residues" evidence="8">
    <location>
        <begin position="305"/>
        <end position="317"/>
    </location>
</feature>
<feature type="region of interest" description="Disordered" evidence="8">
    <location>
        <begin position="347"/>
        <end position="405"/>
    </location>
</feature>
<sequence>MVLKLVGPHDLKPDFALPPGSAIKGTVGTLKTLLRDGPLVFHLVIHEPAEPIHKGPFKKAVVTITTGLKNGGNHAELLQLAHEALRQAMKDNHKVVLHLDVKGCRVQSCVANPEKKRREADLRLENGSKLQVVGPTGKLGEVVDFFSESTVNERDWFSSPPDSQSQPACEPTPRPDGTVPLTELPIPRPGPQAGIDTSASRESGTDKRSRGKKQAANFKHPSTATTGRPMNNSKQGQAMSPTEVQAQATGPRVEELFANLDRDLAHSPRYSVVEVHEQREIITDGRDRPVQKKRRREVSPRPVGCNNTSGIHSANNTTSLPPPAIPRLAAPVHSATPHPILIPIPTAAQTSRNPVASNTKSAPVANGSTAATAVTSSDTGSSSMSLAAAAPKAVPTQPISSQVDPDKHIAKRLKAQKIAERRQARALEQAGLGGQSIVDREERAKRVREEIDTVYKRGLEKAVALVVEYKYNLIGKSLTYHMLDHWVNSDRPLTGGERGDTIAVIRDYSFIPSDGRNDNRYNFQLQDPSVDPDDFFILTVFSATRLELPNQLLRGSVLLIRDIWVTRGPNGRQRMSGKTQSHSGFQWACLELKPDGTTIEHVGTGRKAVKYPELGPTERQRMTRLKDWWVYVAKPQGVSGDSTVGETVSHYGSNGKTSKRATVGEMKPFAFYDLVAEVLYTSKGYAGVMAVYVTDYTSNSEIEDDDRVLAHHPHLRKMILEVTFWDSNAAEADKQELKEGDFVFLRNLHCKVKHGTLQGVLHDNVRPGGRATIELGQTWKKMNITDPLVVELLRWVWLSLPLDIPH</sequence>
<dbReference type="Gene3D" id="2.40.50.140">
    <property type="entry name" value="Nucleic acid-binding proteins"/>
    <property type="match status" value="2"/>
</dbReference>
<evidence type="ECO:0000256" key="3">
    <source>
        <dbReference type="ARBA" id="ARBA00008442"/>
    </source>
</evidence>
<organism evidence="10 11">
    <name type="scientific">Filobasidium floriforme</name>
    <dbReference type="NCBI Taxonomy" id="5210"/>
    <lineage>
        <taxon>Eukaryota</taxon>
        <taxon>Fungi</taxon>
        <taxon>Dikarya</taxon>
        <taxon>Basidiomycota</taxon>
        <taxon>Agaricomycotina</taxon>
        <taxon>Tremellomycetes</taxon>
        <taxon>Filobasidiales</taxon>
        <taxon>Filobasidiaceae</taxon>
        <taxon>Filobasidium</taxon>
    </lineage>
</organism>
<dbReference type="AlphaFoldDB" id="A0A8K0JQX8"/>
<feature type="compositionally biased region" description="Polar residues" evidence="8">
    <location>
        <begin position="347"/>
        <end position="361"/>
    </location>
</feature>
<evidence type="ECO:0000256" key="4">
    <source>
        <dbReference type="ARBA" id="ARBA00022454"/>
    </source>
</evidence>
<keyword evidence="7" id="KW-0539">Nucleus</keyword>
<dbReference type="GO" id="GO:0000783">
    <property type="term" value="C:nuclear telomere cap complex"/>
    <property type="evidence" value="ECO:0007669"/>
    <property type="project" value="TreeGrafter"/>
</dbReference>
<dbReference type="SUPFAM" id="SSF50249">
    <property type="entry name" value="Nucleic acid-binding proteins"/>
    <property type="match status" value="2"/>
</dbReference>
<evidence type="ECO:0000256" key="2">
    <source>
        <dbReference type="ARBA" id="ARBA00004574"/>
    </source>
</evidence>
<evidence type="ECO:0000259" key="9">
    <source>
        <dbReference type="Pfam" id="PF16686"/>
    </source>
</evidence>
<evidence type="ECO:0000256" key="7">
    <source>
        <dbReference type="ARBA" id="ARBA00023242"/>
    </source>
</evidence>
<protein>
    <recommendedName>
        <fullName evidence="9">Protection of telomeres protein 1 ssDNA-binding domain-containing protein</fullName>
    </recommendedName>
</protein>
<feature type="region of interest" description="Disordered" evidence="8">
    <location>
        <begin position="287"/>
        <end position="317"/>
    </location>
</feature>
<keyword evidence="6" id="KW-0238">DNA-binding</keyword>
<feature type="compositionally biased region" description="Polar residues" evidence="8">
    <location>
        <begin position="220"/>
        <end position="240"/>
    </location>
</feature>
<feature type="region of interest" description="Disordered" evidence="8">
    <location>
        <begin position="153"/>
        <end position="240"/>
    </location>
</feature>
<name>A0A8K0JQX8_9TREE</name>
<dbReference type="Proteomes" id="UP000812966">
    <property type="component" value="Unassembled WGS sequence"/>
</dbReference>
<dbReference type="EMBL" id="JABELV010000011">
    <property type="protein sequence ID" value="KAG7571108.1"/>
    <property type="molecule type" value="Genomic_DNA"/>
</dbReference>
<dbReference type="InterPro" id="IPR028389">
    <property type="entry name" value="POT1"/>
</dbReference>
<comment type="subcellular location">
    <subcellularLocation>
        <location evidence="2">Chromosome</location>
        <location evidence="2">Telomere</location>
    </subcellularLocation>
    <subcellularLocation>
        <location evidence="1">Nucleus</location>
    </subcellularLocation>
</comment>
<evidence type="ECO:0000313" key="10">
    <source>
        <dbReference type="EMBL" id="KAG7571108.1"/>
    </source>
</evidence>
<dbReference type="Pfam" id="PF16686">
    <property type="entry name" value="POT1PC"/>
    <property type="match status" value="1"/>
</dbReference>
<reference evidence="10" key="1">
    <citation type="submission" date="2020-04" db="EMBL/GenBank/DDBJ databases">
        <title>Analysis of mating type loci in Filobasidium floriforme.</title>
        <authorList>
            <person name="Nowrousian M."/>
        </authorList>
    </citation>
    <scope>NUCLEOTIDE SEQUENCE</scope>
    <source>
        <strain evidence="10">CBS 6242</strain>
    </source>
</reference>
<dbReference type="GO" id="GO:0098505">
    <property type="term" value="F:G-rich strand telomeric DNA binding"/>
    <property type="evidence" value="ECO:0007669"/>
    <property type="project" value="TreeGrafter"/>
</dbReference>
<accession>A0A8K0JQX8</accession>
<evidence type="ECO:0000256" key="1">
    <source>
        <dbReference type="ARBA" id="ARBA00004123"/>
    </source>
</evidence>
<feature type="compositionally biased region" description="Low complexity" evidence="8">
    <location>
        <begin position="368"/>
        <end position="388"/>
    </location>
</feature>
<dbReference type="GO" id="GO:0010521">
    <property type="term" value="F:telomerase inhibitor activity"/>
    <property type="evidence" value="ECO:0007669"/>
    <property type="project" value="TreeGrafter"/>
</dbReference>
<dbReference type="PANTHER" id="PTHR14513">
    <property type="entry name" value="PROTECTION OF TELOMERES 1"/>
    <property type="match status" value="1"/>
</dbReference>
<dbReference type="GO" id="GO:0016233">
    <property type="term" value="P:telomere capping"/>
    <property type="evidence" value="ECO:0007669"/>
    <property type="project" value="TreeGrafter"/>
</dbReference>
<comment type="caution">
    <text evidence="10">The sequence shown here is derived from an EMBL/GenBank/DDBJ whole genome shotgun (WGS) entry which is preliminary data.</text>
</comment>
<evidence type="ECO:0000256" key="5">
    <source>
        <dbReference type="ARBA" id="ARBA00022895"/>
    </source>
</evidence>
<comment type="similarity">
    <text evidence="3">Belongs to the telombin family.</text>
</comment>
<dbReference type="GO" id="GO:0032210">
    <property type="term" value="P:regulation of telomere maintenance via telomerase"/>
    <property type="evidence" value="ECO:0007669"/>
    <property type="project" value="TreeGrafter"/>
</dbReference>
<evidence type="ECO:0000256" key="6">
    <source>
        <dbReference type="ARBA" id="ARBA00023125"/>
    </source>
</evidence>
<keyword evidence="4" id="KW-0158">Chromosome</keyword>
<evidence type="ECO:0000313" key="11">
    <source>
        <dbReference type="Proteomes" id="UP000812966"/>
    </source>
</evidence>
<proteinExistence type="inferred from homology"/>